<feature type="compositionally biased region" description="Low complexity" evidence="5">
    <location>
        <begin position="1002"/>
        <end position="1018"/>
    </location>
</feature>
<proteinExistence type="inferred from homology"/>
<evidence type="ECO:0000256" key="2">
    <source>
        <dbReference type="ARBA" id="ARBA00022679"/>
    </source>
</evidence>
<comment type="similarity">
    <text evidence="1 4">Belongs to the inositol phosphokinase (IPK) family.</text>
</comment>
<dbReference type="RefSeq" id="XP_025375386.1">
    <property type="nucleotide sequence ID" value="XM_025522313.1"/>
</dbReference>
<dbReference type="Gene3D" id="3.30.470.160">
    <property type="entry name" value="Inositol polyphosphate kinase"/>
    <property type="match status" value="1"/>
</dbReference>
<dbReference type="GO" id="GO:0046854">
    <property type="term" value="P:phosphatidylinositol phosphate biosynthetic process"/>
    <property type="evidence" value="ECO:0007669"/>
    <property type="project" value="TreeGrafter"/>
</dbReference>
<feature type="compositionally biased region" description="Low complexity" evidence="5">
    <location>
        <begin position="183"/>
        <end position="213"/>
    </location>
</feature>
<dbReference type="InParanoid" id="A0A316YHT7"/>
<feature type="compositionally biased region" description="Polar residues" evidence="5">
    <location>
        <begin position="764"/>
        <end position="778"/>
    </location>
</feature>
<evidence type="ECO:0000256" key="5">
    <source>
        <dbReference type="SAM" id="MobiDB-lite"/>
    </source>
</evidence>
<reference evidence="6 7" key="1">
    <citation type="journal article" date="2018" name="Mol. Biol. Evol.">
        <title>Broad Genomic Sampling Reveals a Smut Pathogenic Ancestry of the Fungal Clade Ustilaginomycotina.</title>
        <authorList>
            <person name="Kijpornyongpan T."/>
            <person name="Mondo S.J."/>
            <person name="Barry K."/>
            <person name="Sandor L."/>
            <person name="Lee J."/>
            <person name="Lipzen A."/>
            <person name="Pangilinan J."/>
            <person name="LaButti K."/>
            <person name="Hainaut M."/>
            <person name="Henrissat B."/>
            <person name="Grigoriev I.V."/>
            <person name="Spatafora J.W."/>
            <person name="Aime M.C."/>
        </authorList>
    </citation>
    <scope>NUCLEOTIDE SEQUENCE [LARGE SCALE GENOMIC DNA]</scope>
    <source>
        <strain evidence="6 7">MCA 4198</strain>
    </source>
</reference>
<feature type="region of interest" description="Disordered" evidence="5">
    <location>
        <begin position="1"/>
        <end position="574"/>
    </location>
</feature>
<feature type="compositionally biased region" description="Low complexity" evidence="5">
    <location>
        <begin position="156"/>
        <end position="173"/>
    </location>
</feature>
<dbReference type="InterPro" id="IPR038286">
    <property type="entry name" value="IPK_sf"/>
</dbReference>
<dbReference type="STRING" id="215250.A0A316YHT7"/>
<keyword evidence="7" id="KW-1185">Reference proteome</keyword>
<dbReference type="GO" id="GO:0005634">
    <property type="term" value="C:nucleus"/>
    <property type="evidence" value="ECO:0007669"/>
    <property type="project" value="TreeGrafter"/>
</dbReference>
<evidence type="ECO:0000256" key="3">
    <source>
        <dbReference type="ARBA" id="ARBA00022777"/>
    </source>
</evidence>
<feature type="compositionally biased region" description="Low complexity" evidence="5">
    <location>
        <begin position="832"/>
        <end position="854"/>
    </location>
</feature>
<dbReference type="EMBL" id="KZ819638">
    <property type="protein sequence ID" value="PWN88188.1"/>
    <property type="molecule type" value="Genomic_DNA"/>
</dbReference>
<keyword evidence="2 4" id="KW-0808">Transferase</keyword>
<feature type="compositionally biased region" description="Low complexity" evidence="5">
    <location>
        <begin position="16"/>
        <end position="31"/>
    </location>
</feature>
<feature type="compositionally biased region" description="Basic and acidic residues" evidence="5">
    <location>
        <begin position="125"/>
        <end position="135"/>
    </location>
</feature>
<feature type="compositionally biased region" description="Pro residues" evidence="5">
    <location>
        <begin position="331"/>
        <end position="345"/>
    </location>
</feature>
<sequence length="1634" mass="175413">MAQRQQSSDRPAVAASSPGPSSSSSLLSSPPREQLRLQHQAQRRSLPDDGGNGSAGGSGSGRGRPGVENTASHAVYAPGSNPDHISSGGLHISLPPGVPTPSLSIFSPPAHRPVAPAASSSAAKPGDRPGGEHARRSSASFDGTSSTRAGKAVSPQQQQQQHDQQLQSPSGSRPSPPGGPEFSNPFAVAAPAASSASSASSPAGAPSSLANPAQGEFRRAEAMLPRSVEWGPIHHHSPASLLANATPGTRSAKSTPGRRLASAVEDEDEVDLDVFPLRGSDAKRRDIDLTLPPAMLSSGRKASVSLQLFKETNKGTGGAGAAVPGQGPGQSPGPGPGSGPGPLPGAGPGGASSSHLESLEENSRRGSGEGAKTARGPSKGRLAIGASRSRSKPPLSADRQVASSSSSTHPIVDGQRPATPSSILGQAARAHPPAELVGKAPAAAYRRSQTQPPKAHTSDHASRSSALLAPRLADVGDDDVSSDSWHKVSSPKPAHDGRAEDIIEEDDLPSSESFEDYDYDEEDEEDGEEDEEEEEEEDYDDEQQGGDKEGVEDDAMQDFDDPVFEGQDHWNDDMARSSSLTIGTHAEAHQRALGLPRDASPPTVVQLQPFDNQVGGHNSIFRFSKRAVCKPLVSRENQFYEAVEREHPRLLSFIPQYLGVLNVTYRHVERIKEGSVSGAQADGEEGDHDTDDGRDGHAGGQGAERGRRPTASRRASDMNVPGRRKVFEGQGDHEDEVAEVALDMNRHIIPEWMLRRSGVKSERGTPSGTPLQRPSVSHRTLPVGHLHKHKQPHSIERPSSHLSSSAEGQSHSSHDRTFSPQLGPTSAVGVDTPLSTSPPTAPASPGMSASPVSSRNVSKASMGGLSLLDSSMHESSRSVTPSSAGGHIIGRGCTSVNRRLQEQVLREVFSTPLLKDADSHGGWSSSRRTARRNRRRLAKAWEESEEGAARAAVTQAAAVAAAAEPSSTLLDGDNRASKETATNREMERQSRQVPPRLTDSISSLVEAPLPSAPLSSGSTKTQESGQSRRPRRVHSDVALMLKSRSSLGITPLESIEFTPDSSLEVVKQDDHEAPTWSRSGEASSKKHVRRGSTDSHMFNMEDADGDEADGANAASRRMSQPAGARSVVDRSRSRSRSRAASAEKRLSPAHFAMSKPMMPTSQIVPSPLPESIEEINAADEGETLRQKTPRPFRATDDQGETIKLGPSALEGATASPRNTEEVRESSPIRQEHFLLMEDLTGRLKSPCVLDLKMGTRQYGLDATDAKKKSQTKKCDKTTSRTHGVRICGMQVYDATKGSYLFQDKYYGRKVSPDDFPHALARFFHDGRRLLVHHIPIILEKLYRLARIVHELKSYRFYASSLLFIYDGDESTQDRLEAEFEARQRRGLAGCSPFVIESLQASPVTGPVLSPSKIDDAFSPTSKSSSTTTAFQPASVSSSRASLSPLLQPLSQGTSTVPASGPPRRRRKKGEINIRIIDFAHCTTGSDFYFPPPSPLAFAGGAGDEVEKEEEKRQRRERQEEEARRLNLPLARFPPGLKDGPDSGYLWGLQHLAESFETIWHEERLRRMDEAEAEAALQRQRQTQQQQPDDAEGLDVLIERIRQEADLGPLKIEGSDVFHDIFGDGPAGLHGYVST</sequence>
<feature type="compositionally biased region" description="Polar residues" evidence="5">
    <location>
        <begin position="137"/>
        <end position="148"/>
    </location>
</feature>
<feature type="region of interest" description="Disordered" evidence="5">
    <location>
        <begin position="963"/>
        <end position="1036"/>
    </location>
</feature>
<feature type="region of interest" description="Disordered" evidence="5">
    <location>
        <begin position="1414"/>
        <end position="1469"/>
    </location>
</feature>
<dbReference type="GO" id="GO:0000824">
    <property type="term" value="F:inositol-1,4,5,6-tetrakisphosphate 3-kinase activity"/>
    <property type="evidence" value="ECO:0007669"/>
    <property type="project" value="TreeGrafter"/>
</dbReference>
<evidence type="ECO:0000256" key="1">
    <source>
        <dbReference type="ARBA" id="ARBA00007374"/>
    </source>
</evidence>
<evidence type="ECO:0000256" key="4">
    <source>
        <dbReference type="RuleBase" id="RU363090"/>
    </source>
</evidence>
<dbReference type="Proteomes" id="UP000245768">
    <property type="component" value="Unassembled WGS sequence"/>
</dbReference>
<feature type="compositionally biased region" description="Low complexity" evidence="5">
    <location>
        <begin position="800"/>
        <end position="811"/>
    </location>
</feature>
<dbReference type="PANTHER" id="PTHR12400">
    <property type="entry name" value="INOSITOL POLYPHOSPHATE KINASE"/>
    <property type="match status" value="1"/>
</dbReference>
<feature type="region of interest" description="Disordered" evidence="5">
    <location>
        <begin position="1495"/>
        <end position="1523"/>
    </location>
</feature>
<dbReference type="GeneID" id="37044229"/>
<evidence type="ECO:0000313" key="6">
    <source>
        <dbReference type="EMBL" id="PWN88188.1"/>
    </source>
</evidence>
<feature type="compositionally biased region" description="Basic and acidic residues" evidence="5">
    <location>
        <begin position="972"/>
        <end position="990"/>
    </location>
</feature>
<feature type="compositionally biased region" description="Low complexity" evidence="5">
    <location>
        <begin position="1573"/>
        <end position="1587"/>
    </location>
</feature>
<dbReference type="EC" id="2.7.-.-" evidence="4"/>
<dbReference type="GO" id="GO:0008440">
    <property type="term" value="F:inositol-1,4,5-trisphosphate 3-kinase activity"/>
    <property type="evidence" value="ECO:0007669"/>
    <property type="project" value="TreeGrafter"/>
</dbReference>
<feature type="compositionally biased region" description="Basic and acidic residues" evidence="5">
    <location>
        <begin position="1508"/>
        <end position="1523"/>
    </location>
</feature>
<feature type="region of interest" description="Disordered" evidence="5">
    <location>
        <begin position="1570"/>
        <end position="1590"/>
    </location>
</feature>
<dbReference type="GO" id="GO:0005737">
    <property type="term" value="C:cytoplasm"/>
    <property type="evidence" value="ECO:0007669"/>
    <property type="project" value="TreeGrafter"/>
</dbReference>
<feature type="compositionally biased region" description="Basic and acidic residues" evidence="5">
    <location>
        <begin position="357"/>
        <end position="367"/>
    </location>
</feature>
<feature type="region of interest" description="Disordered" evidence="5">
    <location>
        <begin position="1063"/>
        <end position="1166"/>
    </location>
</feature>
<dbReference type="GO" id="GO:0032958">
    <property type="term" value="P:inositol phosphate biosynthetic process"/>
    <property type="evidence" value="ECO:0007669"/>
    <property type="project" value="InterPro"/>
</dbReference>
<feature type="region of interest" description="Disordered" evidence="5">
    <location>
        <begin position="915"/>
        <end position="948"/>
    </location>
</feature>
<accession>A0A316YHT7</accession>
<feature type="region of interest" description="Disordered" evidence="5">
    <location>
        <begin position="757"/>
        <end position="858"/>
    </location>
</feature>
<organism evidence="6 7">
    <name type="scientific">Acaromyces ingoldii</name>
    <dbReference type="NCBI Taxonomy" id="215250"/>
    <lineage>
        <taxon>Eukaryota</taxon>
        <taxon>Fungi</taxon>
        <taxon>Dikarya</taxon>
        <taxon>Basidiomycota</taxon>
        <taxon>Ustilaginomycotina</taxon>
        <taxon>Exobasidiomycetes</taxon>
        <taxon>Exobasidiales</taxon>
        <taxon>Cryptobasidiaceae</taxon>
        <taxon>Acaromyces</taxon>
    </lineage>
</organism>
<gene>
    <name evidence="6" type="ORF">FA10DRAFT_268402</name>
</gene>
<feature type="compositionally biased region" description="Acidic residues" evidence="5">
    <location>
        <begin position="502"/>
        <end position="563"/>
    </location>
</feature>
<dbReference type="OrthoDB" id="2573163at2759"/>
<dbReference type="InterPro" id="IPR005522">
    <property type="entry name" value="IPK"/>
</dbReference>
<dbReference type="PANTHER" id="PTHR12400:SF21">
    <property type="entry name" value="KINASE"/>
    <property type="match status" value="1"/>
</dbReference>
<dbReference type="SUPFAM" id="SSF56104">
    <property type="entry name" value="SAICAR synthase-like"/>
    <property type="match status" value="1"/>
</dbReference>
<feature type="compositionally biased region" description="Basic residues" evidence="5">
    <location>
        <begin position="928"/>
        <end position="938"/>
    </location>
</feature>
<protein>
    <recommendedName>
        <fullName evidence="4">Kinase</fullName>
        <ecNumber evidence="4">2.7.-.-</ecNumber>
    </recommendedName>
</protein>
<dbReference type="Pfam" id="PF03770">
    <property type="entry name" value="IPK"/>
    <property type="match status" value="1"/>
</dbReference>
<feature type="region of interest" description="Disordered" evidence="5">
    <location>
        <begin position="1190"/>
        <end position="1226"/>
    </location>
</feature>
<feature type="compositionally biased region" description="Gly residues" evidence="5">
    <location>
        <begin position="50"/>
        <end position="64"/>
    </location>
</feature>
<evidence type="ECO:0000313" key="7">
    <source>
        <dbReference type="Proteomes" id="UP000245768"/>
    </source>
</evidence>
<feature type="compositionally biased region" description="Low complexity" evidence="5">
    <location>
        <begin position="107"/>
        <end position="123"/>
    </location>
</feature>
<feature type="compositionally biased region" description="Low complexity" evidence="5">
    <location>
        <begin position="1418"/>
        <end position="1451"/>
    </location>
</feature>
<feature type="compositionally biased region" description="Gly residues" evidence="5">
    <location>
        <begin position="315"/>
        <end position="330"/>
    </location>
</feature>
<feature type="region of interest" description="Disordered" evidence="5">
    <location>
        <begin position="674"/>
        <end position="732"/>
    </location>
</feature>
<feature type="region of interest" description="Disordered" evidence="5">
    <location>
        <begin position="870"/>
        <end position="890"/>
    </location>
</feature>
<name>A0A316YHT7_9BASI</name>
<keyword evidence="3 4" id="KW-0418">Kinase</keyword>